<sequence>MSAPPAQPHHNTDDAMTSDTPVDALTRELARYLESAVAKGISKLTLTKHFKEKLAQLQPLRPSAQPVQIENLYNVGAWYLLFGYPPKFPPYGDPADADLFSRSRHIIALTNLRRDWKQPDTIPRVCCLCLTMTTSTDYMPATRGAARRDSAAYVARTRLSGKSLQNLPSPKVWESSSKGLVFSARNRRCVIPSELGEFYDEIVQSWICNSLKPTVNSRKRRKLNLDGQPANTDRQDEDEDEISQVELPRRSNAKNNTAVAESSSARQDDDSILQHPESPTQLSATGDNLNVDKSELEIGVEQSLVDDDSLQQPFPDDFDQTELQREEEQHLQREEEEHLQREEEQHPQREEEQRRNDNHIAMSRKQKQSRSNRDEQAQKEVNNAFEDLLDGDHGSGFNAGVKWLIDTAARRESLRKRIEATTAARDVAEDAVAKIHDDISTSLPMGNKDLNQAIRNAEAALEDFTAKYDQAVALANQIQAGALRGFFTNHTGIDELRVNAQKTKIEEDVEHLKYLAAALETQSKVQEQKAKELEILDEKLADCEEALRKTAKVYRLATEDATCAAVNAYGVRVNT</sequence>
<proteinExistence type="predicted"/>
<gene>
    <name evidence="1" type="ORF">OPT61_g1979</name>
</gene>
<protein>
    <submittedName>
        <fullName evidence="1">Uncharacterized protein</fullName>
    </submittedName>
</protein>
<accession>A0ACC2IN72</accession>
<evidence type="ECO:0000313" key="2">
    <source>
        <dbReference type="Proteomes" id="UP001153331"/>
    </source>
</evidence>
<reference evidence="1" key="1">
    <citation type="submission" date="2022-11" db="EMBL/GenBank/DDBJ databases">
        <title>Genome Sequence of Boeremia exigua.</title>
        <authorList>
            <person name="Buettner E."/>
        </authorList>
    </citation>
    <scope>NUCLEOTIDE SEQUENCE</scope>
    <source>
        <strain evidence="1">CU02</strain>
    </source>
</reference>
<organism evidence="1 2">
    <name type="scientific">Boeremia exigua</name>
    <dbReference type="NCBI Taxonomy" id="749465"/>
    <lineage>
        <taxon>Eukaryota</taxon>
        <taxon>Fungi</taxon>
        <taxon>Dikarya</taxon>
        <taxon>Ascomycota</taxon>
        <taxon>Pezizomycotina</taxon>
        <taxon>Dothideomycetes</taxon>
        <taxon>Pleosporomycetidae</taxon>
        <taxon>Pleosporales</taxon>
        <taxon>Pleosporineae</taxon>
        <taxon>Didymellaceae</taxon>
        <taxon>Boeremia</taxon>
    </lineage>
</organism>
<name>A0ACC2IN72_9PLEO</name>
<dbReference type="EMBL" id="JAPHNI010000085">
    <property type="protein sequence ID" value="KAJ8116647.1"/>
    <property type="molecule type" value="Genomic_DNA"/>
</dbReference>
<keyword evidence="2" id="KW-1185">Reference proteome</keyword>
<dbReference type="Proteomes" id="UP001153331">
    <property type="component" value="Unassembled WGS sequence"/>
</dbReference>
<evidence type="ECO:0000313" key="1">
    <source>
        <dbReference type="EMBL" id="KAJ8116647.1"/>
    </source>
</evidence>
<comment type="caution">
    <text evidence="1">The sequence shown here is derived from an EMBL/GenBank/DDBJ whole genome shotgun (WGS) entry which is preliminary data.</text>
</comment>